<comment type="caution">
    <text evidence="3">The sequence shown here is derived from an EMBL/GenBank/DDBJ whole genome shotgun (WGS) entry which is preliminary data.</text>
</comment>
<dbReference type="PANTHER" id="PTHR10887:SF495">
    <property type="entry name" value="HELICASE SENATAXIN ISOFORM X1-RELATED"/>
    <property type="match status" value="1"/>
</dbReference>
<dbReference type="EMBL" id="JANBPK010001557">
    <property type="protein sequence ID" value="KAJ2921725.1"/>
    <property type="molecule type" value="Genomic_DNA"/>
</dbReference>
<feature type="region of interest" description="Disordered" evidence="1">
    <location>
        <begin position="796"/>
        <end position="848"/>
    </location>
</feature>
<organism evidence="3 4">
    <name type="scientific">Candolleomyces eurysporus</name>
    <dbReference type="NCBI Taxonomy" id="2828524"/>
    <lineage>
        <taxon>Eukaryota</taxon>
        <taxon>Fungi</taxon>
        <taxon>Dikarya</taxon>
        <taxon>Basidiomycota</taxon>
        <taxon>Agaricomycotina</taxon>
        <taxon>Agaricomycetes</taxon>
        <taxon>Agaricomycetidae</taxon>
        <taxon>Agaricales</taxon>
        <taxon>Agaricineae</taxon>
        <taxon>Psathyrellaceae</taxon>
        <taxon>Candolleomyces</taxon>
    </lineage>
</organism>
<dbReference type="CDD" id="cd18808">
    <property type="entry name" value="SF1_C_Upf1"/>
    <property type="match status" value="1"/>
</dbReference>
<dbReference type="PANTHER" id="PTHR10887">
    <property type="entry name" value="DNA2/NAM7 HELICASE FAMILY"/>
    <property type="match status" value="1"/>
</dbReference>
<feature type="compositionally biased region" description="Basic and acidic residues" evidence="1">
    <location>
        <begin position="820"/>
        <end position="846"/>
    </location>
</feature>
<feature type="region of interest" description="Disordered" evidence="1">
    <location>
        <begin position="680"/>
        <end position="710"/>
    </location>
</feature>
<dbReference type="Proteomes" id="UP001140091">
    <property type="component" value="Unassembled WGS sequence"/>
</dbReference>
<dbReference type="Gene3D" id="3.40.50.300">
    <property type="entry name" value="P-loop containing nucleotide triphosphate hydrolases"/>
    <property type="match status" value="2"/>
</dbReference>
<feature type="domain" description="DNA2/NAM7 helicase-like C-terminal" evidence="2">
    <location>
        <begin position="442"/>
        <end position="598"/>
    </location>
</feature>
<sequence length="859" mass="97501">MTSWSPGRLVTARVKQDVNQWNVNKCWDESGSWDAFYLRAWISQCIAERCQPELNSATHVDTSFLNGKEHQCVQDFVWENFQIDQHKPREVAATFSNLKTRKDGRIDVTNDNYKSRMRRSERQTVIATTSTGREYNTRAYGVKGKKTTLGAFDRRVSDDIQSIRVVGRQDPSNSERLADSLLLCVLQGKKTFQKSPFIRLFWFPNWKKFSPPPDSAASREDTVQKVLDSARLNASQEEVVRKAQTNERILIVHGTGKTTTIAAISRIWDLHDCPVWITAHSNVAVKNIALSLHKRQVDFKILVSKEFYEEWHEHMYAAVQDNLIRSDELPASGVAMERLIGSSCIILSTLGMLSNPALDQCGLFKLVPVERMIVDEASQIRIFEFLHLFELFQDVLEKVIFFGDPHQHMKTIFDLEHLNTSHRRFLLNIQCTFSFILQAHPFSLKAPDRMPVALGTFISSHVYGNELHSSHDDTSSGCVLFVNVPAPHGAESKLGTSWKNDGEIRSVVNLVKQYYHTKNFAVITPYDAQRGEIERALKAEGLTWENGVFNVDSFQGNERDYIIVSLVRTDILGFLSHMNRINVMLTRCKKGLVIVANRDFLDTKGYSTLVATFGRHWTRTYGHGTWVDWREIAAGSVDVPGVPAPTPGLRRFAVSFQSASNGYRSTVSSRYEGNTGGFDVSKLFPKRQETPTQPRGMPTSSSSRQSTDFSDDYRQATGWDIWDEDYDREECWAESPEPFNSDFSFPSLVSSGQAHATTKTQRNVEDLETSFPTLRSAKAPPQQASNRLHTHSLVGKTGNAWNRPTPRSSQAPAASNNRAVKADHLPETEFRNPIKPDGPHATDRQLHPNPIRIRRHWWL</sequence>
<evidence type="ECO:0000259" key="2">
    <source>
        <dbReference type="Pfam" id="PF13087"/>
    </source>
</evidence>
<dbReference type="AlphaFoldDB" id="A0A9W8M7I8"/>
<name>A0A9W8M7I8_9AGAR</name>
<evidence type="ECO:0000313" key="3">
    <source>
        <dbReference type="EMBL" id="KAJ2921725.1"/>
    </source>
</evidence>
<dbReference type="Pfam" id="PF13087">
    <property type="entry name" value="AAA_12"/>
    <property type="match status" value="1"/>
</dbReference>
<gene>
    <name evidence="3" type="ORF">H1R20_g15366</name>
</gene>
<evidence type="ECO:0000256" key="1">
    <source>
        <dbReference type="SAM" id="MobiDB-lite"/>
    </source>
</evidence>
<dbReference type="InterPro" id="IPR041679">
    <property type="entry name" value="DNA2/NAM7-like_C"/>
</dbReference>
<feature type="non-terminal residue" evidence="3">
    <location>
        <position position="859"/>
    </location>
</feature>
<dbReference type="SUPFAM" id="SSF52540">
    <property type="entry name" value="P-loop containing nucleoside triphosphate hydrolases"/>
    <property type="match status" value="1"/>
</dbReference>
<feature type="compositionally biased region" description="Polar residues" evidence="1">
    <location>
        <begin position="799"/>
        <end position="818"/>
    </location>
</feature>
<proteinExistence type="predicted"/>
<dbReference type="InterPro" id="IPR047187">
    <property type="entry name" value="SF1_C_Upf1"/>
</dbReference>
<dbReference type="Pfam" id="PF13604">
    <property type="entry name" value="AAA_30"/>
    <property type="match status" value="1"/>
</dbReference>
<dbReference type="OrthoDB" id="6513042at2759"/>
<reference evidence="3" key="1">
    <citation type="submission" date="2022-06" db="EMBL/GenBank/DDBJ databases">
        <title>Genome Sequence of Candolleomyces eurysporus.</title>
        <authorList>
            <person name="Buettner E."/>
        </authorList>
    </citation>
    <scope>NUCLEOTIDE SEQUENCE</scope>
    <source>
        <strain evidence="3">VTCC 930004</strain>
    </source>
</reference>
<accession>A0A9W8M7I8</accession>
<protein>
    <recommendedName>
        <fullName evidence="2">DNA2/NAM7 helicase-like C-terminal domain-containing protein</fullName>
    </recommendedName>
</protein>
<evidence type="ECO:0000313" key="4">
    <source>
        <dbReference type="Proteomes" id="UP001140091"/>
    </source>
</evidence>
<keyword evidence="4" id="KW-1185">Reference proteome</keyword>
<dbReference type="InterPro" id="IPR045055">
    <property type="entry name" value="DNA2/NAM7-like"/>
</dbReference>
<dbReference type="InterPro" id="IPR027417">
    <property type="entry name" value="P-loop_NTPase"/>
</dbReference>